<dbReference type="OrthoDB" id="9788420at2"/>
<gene>
    <name evidence="3" type="ORF">SAMN04488516_102320</name>
</gene>
<keyword evidence="1" id="KW-0812">Transmembrane</keyword>
<evidence type="ECO:0000256" key="1">
    <source>
        <dbReference type="SAM" id="Phobius"/>
    </source>
</evidence>
<evidence type="ECO:0000313" key="4">
    <source>
        <dbReference type="Proteomes" id="UP000199602"/>
    </source>
</evidence>
<organism evidence="3 4">
    <name type="scientific">Desulfonauticus submarinus</name>
    <dbReference type="NCBI Taxonomy" id="206665"/>
    <lineage>
        <taxon>Bacteria</taxon>
        <taxon>Pseudomonadati</taxon>
        <taxon>Thermodesulfobacteriota</taxon>
        <taxon>Desulfovibrionia</taxon>
        <taxon>Desulfovibrionales</taxon>
        <taxon>Desulfonauticaceae</taxon>
        <taxon>Desulfonauticus</taxon>
    </lineage>
</organism>
<dbReference type="GO" id="GO:0005543">
    <property type="term" value="F:phospholipid binding"/>
    <property type="evidence" value="ECO:0007669"/>
    <property type="project" value="TreeGrafter"/>
</dbReference>
<dbReference type="RefSeq" id="WP_092063751.1">
    <property type="nucleotide sequence ID" value="NZ_FNIN01000002.1"/>
</dbReference>
<sequence length="502" mass="56060">MQNYSLEIKVGIFVLISLIALAYMTTRVSKGKFVSSDMYTIEVYFDNVTGLKKNAPVEIAGIEVGLVKDIVLDNNRAKVILALRPDVKVYADAEAFIKTRGVLGDKFIELRSGSPTYPSLNRGGVIARSNSGADLGELMQKVGQIADDIGRVARSVSNVLGGPEGERDLKLLIVNLREMAVSLNKMVKTNMENINAIVKNFREFSRDLKELSGNNKSQLDKIVDNFDVATRELKEAMAKMNVLLAKANTGEGVVAKLLTDKEMGDDLKQTLASLKTVAKNIEEGKGTLGKLINEDTTAKNLDKTLEGLNKYLSKQDKFKTSIDVHSEYLTRSRDIKSYVSLKLQPSPDKYYLLSIVDDPKGRTEETSTYRKYRTDGGTWHTYEEHKTETEEDGLKFSLQIAKRFHDLVLRGGIIESTGGLGLDYYLWDDRVKLFFEAFDFDDKDPAHLKAGANLYLLRNFYLTAGMDDFAKSDDRSFFAGAGLYFTDEDLKYIMGSAPLPKK</sequence>
<evidence type="ECO:0000259" key="2">
    <source>
        <dbReference type="Pfam" id="PF02470"/>
    </source>
</evidence>
<keyword evidence="4" id="KW-1185">Reference proteome</keyword>
<dbReference type="STRING" id="206665.SAMN04488516_102320"/>
<accession>A0A1H0BX62</accession>
<dbReference type="InterPro" id="IPR003399">
    <property type="entry name" value="Mce/MlaD"/>
</dbReference>
<reference evidence="3 4" key="1">
    <citation type="submission" date="2016-10" db="EMBL/GenBank/DDBJ databases">
        <authorList>
            <person name="de Groot N.N."/>
        </authorList>
    </citation>
    <scope>NUCLEOTIDE SEQUENCE [LARGE SCALE GENOMIC DNA]</scope>
    <source>
        <strain evidence="3 4">DSM 15269</strain>
    </source>
</reference>
<feature type="transmembrane region" description="Helical" evidence="1">
    <location>
        <begin position="6"/>
        <end position="24"/>
    </location>
</feature>
<protein>
    <submittedName>
        <fullName evidence="3">Phospholipid/cholesterol/gamma-HCH transport system substrate-binding protein</fullName>
    </submittedName>
</protein>
<feature type="domain" description="Mce/MlaD" evidence="2">
    <location>
        <begin position="38"/>
        <end position="113"/>
    </location>
</feature>
<dbReference type="PANTHER" id="PTHR33371:SF4">
    <property type="entry name" value="INTERMEMBRANE PHOSPHOLIPID TRANSPORT SYSTEM BINDING PROTEIN MLAD"/>
    <property type="match status" value="1"/>
</dbReference>
<dbReference type="Pfam" id="PF02470">
    <property type="entry name" value="MlaD"/>
    <property type="match status" value="1"/>
</dbReference>
<dbReference type="PANTHER" id="PTHR33371">
    <property type="entry name" value="INTERMEMBRANE PHOSPHOLIPID TRANSPORT SYSTEM BINDING PROTEIN MLAD-RELATED"/>
    <property type="match status" value="1"/>
</dbReference>
<evidence type="ECO:0000313" key="3">
    <source>
        <dbReference type="EMBL" id="SDN50070.1"/>
    </source>
</evidence>
<name>A0A1H0BX62_9BACT</name>
<keyword evidence="1" id="KW-0472">Membrane</keyword>
<dbReference type="InterPro" id="IPR052336">
    <property type="entry name" value="MlaD_Phospholipid_Transporter"/>
</dbReference>
<dbReference type="AlphaFoldDB" id="A0A1H0BX62"/>
<proteinExistence type="predicted"/>
<dbReference type="EMBL" id="FNIN01000002">
    <property type="protein sequence ID" value="SDN50070.1"/>
    <property type="molecule type" value="Genomic_DNA"/>
</dbReference>
<dbReference type="GO" id="GO:0005548">
    <property type="term" value="F:phospholipid transporter activity"/>
    <property type="evidence" value="ECO:0007669"/>
    <property type="project" value="TreeGrafter"/>
</dbReference>
<keyword evidence="1" id="KW-1133">Transmembrane helix</keyword>
<dbReference type="Proteomes" id="UP000199602">
    <property type="component" value="Unassembled WGS sequence"/>
</dbReference>